<keyword evidence="4 6" id="KW-0479">Metal-binding</keyword>
<organism evidence="8 9">
    <name type="scientific">Fusarium longipes</name>
    <dbReference type="NCBI Taxonomy" id="694270"/>
    <lineage>
        <taxon>Eukaryota</taxon>
        <taxon>Fungi</taxon>
        <taxon>Dikarya</taxon>
        <taxon>Ascomycota</taxon>
        <taxon>Pezizomycotina</taxon>
        <taxon>Sordariomycetes</taxon>
        <taxon>Hypocreomycetidae</taxon>
        <taxon>Hypocreales</taxon>
        <taxon>Nectriaceae</taxon>
        <taxon>Fusarium</taxon>
    </lineage>
</organism>
<dbReference type="GO" id="GO:0020037">
    <property type="term" value="F:heme binding"/>
    <property type="evidence" value="ECO:0007669"/>
    <property type="project" value="InterPro"/>
</dbReference>
<dbReference type="Proteomes" id="UP000266234">
    <property type="component" value="Unassembled WGS sequence"/>
</dbReference>
<dbReference type="SUPFAM" id="SSF48264">
    <property type="entry name" value="Cytochrome P450"/>
    <property type="match status" value="1"/>
</dbReference>
<dbReference type="PRINTS" id="PR00385">
    <property type="entry name" value="P450"/>
</dbReference>
<proteinExistence type="inferred from homology"/>
<reference evidence="8 9" key="1">
    <citation type="journal article" date="2018" name="PLoS Pathog.">
        <title>Evolution of structural diversity of trichothecenes, a family of toxins produced by plant pathogenic and entomopathogenic fungi.</title>
        <authorList>
            <person name="Proctor R.H."/>
            <person name="McCormick S.P."/>
            <person name="Kim H.S."/>
            <person name="Cardoza R.E."/>
            <person name="Stanley A.M."/>
            <person name="Lindo L."/>
            <person name="Kelly A."/>
            <person name="Brown D.W."/>
            <person name="Lee T."/>
            <person name="Vaughan M.M."/>
            <person name="Alexander N.J."/>
            <person name="Busman M."/>
            <person name="Gutierrez S."/>
        </authorList>
    </citation>
    <scope>NUCLEOTIDE SEQUENCE [LARGE SCALE GENOMIC DNA]</scope>
    <source>
        <strain evidence="8 9">NRRL 20695</strain>
    </source>
</reference>
<dbReference type="GO" id="GO:0004497">
    <property type="term" value="F:monooxygenase activity"/>
    <property type="evidence" value="ECO:0007669"/>
    <property type="project" value="InterPro"/>
</dbReference>
<dbReference type="STRING" id="694270.A0A395T537"/>
<feature type="region of interest" description="Disordered" evidence="7">
    <location>
        <begin position="328"/>
        <end position="348"/>
    </location>
</feature>
<comment type="cofactor">
    <cofactor evidence="1 6">
        <name>heme</name>
        <dbReference type="ChEBI" id="CHEBI:30413"/>
    </cofactor>
</comment>
<dbReference type="GO" id="GO:0016705">
    <property type="term" value="F:oxidoreductase activity, acting on paired donors, with incorporation or reduction of molecular oxygen"/>
    <property type="evidence" value="ECO:0007669"/>
    <property type="project" value="InterPro"/>
</dbReference>
<evidence type="ECO:0000256" key="2">
    <source>
        <dbReference type="ARBA" id="ARBA00010617"/>
    </source>
</evidence>
<keyword evidence="5 6" id="KW-0408">Iron</keyword>
<name>A0A395T537_9HYPO</name>
<dbReference type="InterPro" id="IPR002401">
    <property type="entry name" value="Cyt_P450_E_grp-I"/>
</dbReference>
<dbReference type="EMBL" id="PXOG01000041">
    <property type="protein sequence ID" value="RGP79780.1"/>
    <property type="molecule type" value="Genomic_DNA"/>
</dbReference>
<comment type="caution">
    <text evidence="8">The sequence shown here is derived from an EMBL/GenBank/DDBJ whole genome shotgun (WGS) entry which is preliminary data.</text>
</comment>
<evidence type="ECO:0000256" key="7">
    <source>
        <dbReference type="SAM" id="MobiDB-lite"/>
    </source>
</evidence>
<dbReference type="InterPro" id="IPR001128">
    <property type="entry name" value="Cyt_P450"/>
</dbReference>
<dbReference type="AlphaFoldDB" id="A0A395T537"/>
<evidence type="ECO:0000256" key="5">
    <source>
        <dbReference type="ARBA" id="ARBA00023004"/>
    </source>
</evidence>
<keyword evidence="3 6" id="KW-0349">Heme</keyword>
<comment type="similarity">
    <text evidence="2">Belongs to the cytochrome P450 family.</text>
</comment>
<evidence type="ECO:0000256" key="6">
    <source>
        <dbReference type="PIRSR" id="PIRSR602401-1"/>
    </source>
</evidence>
<dbReference type="PANTHER" id="PTHR24305">
    <property type="entry name" value="CYTOCHROME P450"/>
    <property type="match status" value="1"/>
</dbReference>
<dbReference type="OrthoDB" id="1470350at2759"/>
<dbReference type="Pfam" id="PF00067">
    <property type="entry name" value="p450"/>
    <property type="match status" value="1"/>
</dbReference>
<evidence type="ECO:0000256" key="3">
    <source>
        <dbReference type="ARBA" id="ARBA00022617"/>
    </source>
</evidence>
<evidence type="ECO:0000313" key="9">
    <source>
        <dbReference type="Proteomes" id="UP000266234"/>
    </source>
</evidence>
<feature type="binding site" description="axial binding residue" evidence="6">
    <location>
        <position position="343"/>
    </location>
    <ligand>
        <name>heme</name>
        <dbReference type="ChEBI" id="CHEBI:30413"/>
    </ligand>
    <ligandPart>
        <name>Fe</name>
        <dbReference type="ChEBI" id="CHEBI:18248"/>
    </ligandPart>
</feature>
<evidence type="ECO:0000313" key="8">
    <source>
        <dbReference type="EMBL" id="RGP79780.1"/>
    </source>
</evidence>
<evidence type="ECO:0000256" key="1">
    <source>
        <dbReference type="ARBA" id="ARBA00001971"/>
    </source>
</evidence>
<dbReference type="Gene3D" id="1.10.630.10">
    <property type="entry name" value="Cytochrome P450"/>
    <property type="match status" value="1"/>
</dbReference>
<dbReference type="PANTHER" id="PTHR24305:SF210">
    <property type="entry name" value="CYTOCHROME P450 MONOOXYGENASE ASQL-RELATED"/>
    <property type="match status" value="1"/>
</dbReference>
<gene>
    <name evidence="8" type="ORF">FLONG3_2093</name>
</gene>
<sequence length="383" mass="42983">MDDSAGGDSYAGTATQKTKELHDRYGHVVRINPDTLSFTSSQAWFDIYGPGQPGGRGNVPKDSRYYPESHIYHSDTNDVDLSHWLRLLTTDIAGDVIFGEKFDGLENGRSRPVIAAIPYLSRAFALFVEITNYPWVQYVKKNPWAWFYNPPKAPETPMAVSKEAENSIQENKPLPQIFDGPEDQRLSPVEKEGIRMGFIIAGSETTATLLAGSIYLLLKNQNHLKELTSTLRTRFHTSSDMTLSALQEHQYLNAVLKESLRLYPPAPGNLFRRTKREGHVVMGKAIPSDTTLTMNLWAANRSTLNFHLPDSMVPERWIQPRPVEYQDDDRSAMKPFSAGPQDCPGRKLGARVRKPKLDELAEGVHVLDEATSESEMHVSTNKG</sequence>
<dbReference type="GO" id="GO:0005506">
    <property type="term" value="F:iron ion binding"/>
    <property type="evidence" value="ECO:0007669"/>
    <property type="project" value="InterPro"/>
</dbReference>
<dbReference type="InterPro" id="IPR050121">
    <property type="entry name" value="Cytochrome_P450_monoxygenase"/>
</dbReference>
<dbReference type="InterPro" id="IPR036396">
    <property type="entry name" value="Cyt_P450_sf"/>
</dbReference>
<keyword evidence="9" id="KW-1185">Reference proteome</keyword>
<dbReference type="PRINTS" id="PR00463">
    <property type="entry name" value="EP450I"/>
</dbReference>
<accession>A0A395T537</accession>
<protein>
    <submittedName>
        <fullName evidence="8">Isotrichodermin c-15 hydroxylase</fullName>
    </submittedName>
</protein>
<evidence type="ECO:0000256" key="4">
    <source>
        <dbReference type="ARBA" id="ARBA00022723"/>
    </source>
</evidence>